<reference evidence="1 2" key="1">
    <citation type="submission" date="2022-04" db="EMBL/GenBank/DDBJ databases">
        <title>Proposal of a three novel species of Scandinavium, Scandinavium hiltneri, Scandinavium manionii, Scandinavium tedordense.</title>
        <authorList>
            <person name="Maddock D.W."/>
            <person name="Brady C.L."/>
            <person name="Denman S."/>
            <person name="Arnold D."/>
        </authorList>
    </citation>
    <scope>NUCLEOTIDE SEQUENCE [LARGE SCALE GENOMIC DNA]</scope>
    <source>
        <strain evidence="1 2">H11S7</strain>
    </source>
</reference>
<accession>A0ABT2E017</accession>
<keyword evidence="2" id="KW-1185">Reference proteome</keyword>
<sequence>MNQSFEILLKGSLDKVNYAIWLHENGQTGPLSVHVLAQVRRELEEMIKVMNPKNYTPTYPRYILDWPDEDGLIKELIDVVYLYQKIR</sequence>
<dbReference type="Proteomes" id="UP001205357">
    <property type="component" value="Unassembled WGS sequence"/>
</dbReference>
<proteinExistence type="predicted"/>
<evidence type="ECO:0000313" key="1">
    <source>
        <dbReference type="EMBL" id="MCS2161234.1"/>
    </source>
</evidence>
<dbReference type="RefSeq" id="WP_258987813.1">
    <property type="nucleotide sequence ID" value="NZ_JALIGE010000072.1"/>
</dbReference>
<dbReference type="EMBL" id="JALIGE010000072">
    <property type="protein sequence ID" value="MCS2161234.1"/>
    <property type="molecule type" value="Genomic_DNA"/>
</dbReference>
<gene>
    <name evidence="1" type="ORF">MUU47_08875</name>
</gene>
<name>A0ABT2E017_9ENTR</name>
<organism evidence="1 2">
    <name type="scientific">Scandinavium hiltneri</name>
    <dbReference type="NCBI Taxonomy" id="2926519"/>
    <lineage>
        <taxon>Bacteria</taxon>
        <taxon>Pseudomonadati</taxon>
        <taxon>Pseudomonadota</taxon>
        <taxon>Gammaproteobacteria</taxon>
        <taxon>Enterobacterales</taxon>
        <taxon>Enterobacteriaceae</taxon>
        <taxon>Scandinavium</taxon>
    </lineage>
</organism>
<protein>
    <submittedName>
        <fullName evidence="1">Uncharacterized protein</fullName>
    </submittedName>
</protein>
<evidence type="ECO:0000313" key="2">
    <source>
        <dbReference type="Proteomes" id="UP001205357"/>
    </source>
</evidence>
<comment type="caution">
    <text evidence="1">The sequence shown here is derived from an EMBL/GenBank/DDBJ whole genome shotgun (WGS) entry which is preliminary data.</text>
</comment>